<gene>
    <name evidence="1" type="ORF">ACOF00016_LOCUS9738</name>
</gene>
<protein>
    <recommendedName>
        <fullName evidence="2">Fe2OG dioxygenase domain-containing protein</fullName>
    </recommendedName>
</protein>
<accession>A0A7S3L7B8</accession>
<evidence type="ECO:0008006" key="2">
    <source>
        <dbReference type="Google" id="ProtNLM"/>
    </source>
</evidence>
<dbReference type="EMBL" id="HBIM01011772">
    <property type="protein sequence ID" value="CAE0412474.1"/>
    <property type="molecule type" value="Transcribed_RNA"/>
</dbReference>
<reference evidence="1" key="1">
    <citation type="submission" date="2021-01" db="EMBL/GenBank/DDBJ databases">
        <authorList>
            <person name="Corre E."/>
            <person name="Pelletier E."/>
            <person name="Niang G."/>
            <person name="Scheremetjew M."/>
            <person name="Finn R."/>
            <person name="Kale V."/>
            <person name="Holt S."/>
            <person name="Cochrane G."/>
            <person name="Meng A."/>
            <person name="Brown T."/>
            <person name="Cohen L."/>
        </authorList>
    </citation>
    <scope>NUCLEOTIDE SEQUENCE</scope>
    <source>
        <strain evidence="1">CCMP127</strain>
    </source>
</reference>
<dbReference type="AlphaFoldDB" id="A0A7S3L7B8"/>
<dbReference type="GO" id="GO:0051213">
    <property type="term" value="F:dioxygenase activity"/>
    <property type="evidence" value="ECO:0007669"/>
    <property type="project" value="InterPro"/>
</dbReference>
<name>A0A7S3L7B8_9STRA</name>
<evidence type="ECO:0000313" key="1">
    <source>
        <dbReference type="EMBL" id="CAE0412474.1"/>
    </source>
</evidence>
<organism evidence="1">
    <name type="scientific">Amphora coffeiformis</name>
    <dbReference type="NCBI Taxonomy" id="265554"/>
    <lineage>
        <taxon>Eukaryota</taxon>
        <taxon>Sar</taxon>
        <taxon>Stramenopiles</taxon>
        <taxon>Ochrophyta</taxon>
        <taxon>Bacillariophyta</taxon>
        <taxon>Bacillariophyceae</taxon>
        <taxon>Bacillariophycidae</taxon>
        <taxon>Thalassiophysales</taxon>
        <taxon>Catenulaceae</taxon>
        <taxon>Amphora</taxon>
    </lineage>
</organism>
<dbReference type="Pfam" id="PF10014">
    <property type="entry name" value="2OG-Fe_Oxy_2"/>
    <property type="match status" value="1"/>
</dbReference>
<dbReference type="InterPro" id="IPR018724">
    <property type="entry name" value="2OG-Fe_dioxygenase"/>
</dbReference>
<proteinExistence type="predicted"/>
<dbReference type="Gene3D" id="2.60.120.620">
    <property type="entry name" value="q2cbj1_9rhob like domain"/>
    <property type="match status" value="1"/>
</dbReference>
<sequence length="274" mass="30971">MPATNIEDVAKELLQSIYVHVPVDRMRCLLEGSVDLASLTPFWDSAAPQQDETGLEVYPGKRSLCSYYNYQSKEPCPSTLGNPGVTLEHIDPTTVHQVSNYRVHKAWPVDAHANPTLLALRNFVFRVLELVFQEMSTTTQDDHFPIEYFQAMQTAYRVIQQPSAVQGNPGPEGVHHDDATLTVIFLIHRTNVQGGVNRVWALAQPNGKPQAADVRLDNDRLVAELLLDQPLDTLLVLDRQVKHEATDIRPIDIHKVAVRDVLTFEVRLRKEQKR</sequence>